<evidence type="ECO:0000313" key="1">
    <source>
        <dbReference type="EMBL" id="KAF7341635.1"/>
    </source>
</evidence>
<dbReference type="PANTHER" id="PTHR46177:SF1">
    <property type="entry name" value="INTEGRASE CATALYTIC DOMAIN-CONTAINING PROTEIN"/>
    <property type="match status" value="1"/>
</dbReference>
<protein>
    <recommendedName>
        <fullName evidence="3">Transposase</fullName>
    </recommendedName>
</protein>
<dbReference type="OrthoDB" id="2845878at2759"/>
<sequence length="432" mass="48806">MVNPTGLNGTDNGVFPPDKELKKILHDFQRRSLSLALRLRYLQEHHNIKIGKTKLKELNKKFSVPSARKFKAVEEATSAIAEIIARDVNQGQGPDTVKKIASLRLNLTIPRDFVRDTMKGLVGQTPSEMRRPGRRKGPKKRSALDAIGVFQEIHVDGHEKLGEKALRMGPGIGIDTYGMRDHVGKVLWLVAIPNSRLSDTIGHVFLDMVSKYKAISIQVTFDGGSELGWLASFQTTLREIFAPELTAEEWKPVLAVQSSINVPIESTWSYDRQFNGRTLRDILEEGRVHLIPGDLIHRNLFRWLWPKIVQISLDEFVDYFNNKKTRKQSARILPSGVAPNVVFDMPEDYGLENLAIPVTQEAIDALRSLIDTPREEAFRWVSDDFDALAMLVYNRVGSPKIEALTGWAIFNTMAPLIREHVEVHNLYEALAC</sequence>
<evidence type="ECO:0000313" key="2">
    <source>
        <dbReference type="Proteomes" id="UP000623467"/>
    </source>
</evidence>
<dbReference type="Proteomes" id="UP000623467">
    <property type="component" value="Unassembled WGS sequence"/>
</dbReference>
<dbReference type="PANTHER" id="PTHR46177">
    <property type="entry name" value="INTEGRASE CATALYTIC DOMAIN-CONTAINING PROTEIN"/>
    <property type="match status" value="1"/>
</dbReference>
<reference evidence="1" key="1">
    <citation type="submission" date="2020-05" db="EMBL/GenBank/DDBJ databases">
        <title>Mycena genomes resolve the evolution of fungal bioluminescence.</title>
        <authorList>
            <person name="Tsai I.J."/>
        </authorList>
    </citation>
    <scope>NUCLEOTIDE SEQUENCE</scope>
    <source>
        <strain evidence="1">160909Yilan</strain>
    </source>
</reference>
<keyword evidence="2" id="KW-1185">Reference proteome</keyword>
<comment type="caution">
    <text evidence="1">The sequence shown here is derived from an EMBL/GenBank/DDBJ whole genome shotgun (WGS) entry which is preliminary data.</text>
</comment>
<name>A0A8H7CL44_9AGAR</name>
<evidence type="ECO:0008006" key="3">
    <source>
        <dbReference type="Google" id="ProtNLM"/>
    </source>
</evidence>
<gene>
    <name evidence="1" type="ORF">MSAN_02061200</name>
</gene>
<accession>A0A8H7CL44</accession>
<proteinExistence type="predicted"/>
<dbReference type="AlphaFoldDB" id="A0A8H7CL44"/>
<organism evidence="1 2">
    <name type="scientific">Mycena sanguinolenta</name>
    <dbReference type="NCBI Taxonomy" id="230812"/>
    <lineage>
        <taxon>Eukaryota</taxon>
        <taxon>Fungi</taxon>
        <taxon>Dikarya</taxon>
        <taxon>Basidiomycota</taxon>
        <taxon>Agaricomycotina</taxon>
        <taxon>Agaricomycetes</taxon>
        <taxon>Agaricomycetidae</taxon>
        <taxon>Agaricales</taxon>
        <taxon>Marasmiineae</taxon>
        <taxon>Mycenaceae</taxon>
        <taxon>Mycena</taxon>
    </lineage>
</organism>
<dbReference type="EMBL" id="JACAZH010000027">
    <property type="protein sequence ID" value="KAF7341635.1"/>
    <property type="molecule type" value="Genomic_DNA"/>
</dbReference>